<protein>
    <submittedName>
        <fullName evidence="1">Uncharacterized protein</fullName>
    </submittedName>
</protein>
<organism evidence="1">
    <name type="scientific">Escherichia coli</name>
    <dbReference type="NCBI Taxonomy" id="562"/>
    <lineage>
        <taxon>Bacteria</taxon>
        <taxon>Pseudomonadati</taxon>
        <taxon>Pseudomonadota</taxon>
        <taxon>Gammaproteobacteria</taxon>
        <taxon>Enterobacterales</taxon>
        <taxon>Enterobacteriaceae</taxon>
        <taxon>Escherichia</taxon>
    </lineage>
</organism>
<keyword evidence="1" id="KW-0614">Plasmid</keyword>
<name>A0A2S1JAR6_ECOLX</name>
<evidence type="ECO:0000313" key="1">
    <source>
        <dbReference type="EMBL" id="AWF75404.1"/>
    </source>
</evidence>
<geneLocation type="plasmid" evidence="1">
    <name>p1108-MCR</name>
</geneLocation>
<gene>
    <name evidence="1" type="ORF">MCJBJECH_00079</name>
</gene>
<proteinExistence type="predicted"/>
<sequence length="84" mass="9549">MDTIREFRTQNVCVVLYAFRESYGCNYPAKCQLTCGTSAFRSLAMAQNHSEPVNDLGPSYVTPVRTVLPDALLHVPDWPPYFYD</sequence>
<accession>A0A2S1JAR6</accession>
<dbReference type="AlphaFoldDB" id="A0A2S1JAR6"/>
<dbReference type="EMBL" id="MG825380">
    <property type="protein sequence ID" value="AWF75404.1"/>
    <property type="molecule type" value="Genomic_DNA"/>
</dbReference>
<reference evidence="1" key="1">
    <citation type="submission" date="2018-01" db="EMBL/GenBank/DDBJ databases">
        <title>Prevalence of blaNDM and mcr-1 in Escherichia coli from food in China.</title>
        <authorList>
            <person name="Liu X."/>
            <person name="Li R."/>
            <person name="Chen S."/>
        </authorList>
    </citation>
    <scope>NUCLEOTIDE SEQUENCE</scope>
    <source>
        <strain evidence="1">1108</strain>
        <plasmid evidence="1">p1108-MCR</plasmid>
    </source>
</reference>